<organism evidence="4 5">
    <name type="scientific">Brucella pecoris</name>
    <dbReference type="NCBI Taxonomy" id="867683"/>
    <lineage>
        <taxon>Bacteria</taxon>
        <taxon>Pseudomonadati</taxon>
        <taxon>Pseudomonadota</taxon>
        <taxon>Alphaproteobacteria</taxon>
        <taxon>Hyphomicrobiales</taxon>
        <taxon>Brucellaceae</taxon>
        <taxon>Brucella/Ochrobactrum group</taxon>
        <taxon>Brucella</taxon>
    </lineage>
</organism>
<dbReference type="Pfam" id="PF01266">
    <property type="entry name" value="DAO"/>
    <property type="match status" value="1"/>
</dbReference>
<dbReference type="EC" id="1.4.99.-" evidence="3"/>
<dbReference type="GO" id="GO:0016491">
    <property type="term" value="F:oxidoreductase activity"/>
    <property type="evidence" value="ECO:0007669"/>
    <property type="project" value="UniProtKB-KW"/>
</dbReference>
<keyword evidence="6" id="KW-1185">Reference proteome</keyword>
<sequence>MPIQQQDVIVLGAGIIGVSTALHLQARGRSVCLIDKNEPGNGTSFGNAGLIERSSVIPYSFPQGLWTLVRYGMNRRSDVRYNPLYIPKMASWLFQYWRESSPERLKIATNAMLPLIEASVREHDALVGQSGSERLIRSQGWIEVFRTSSAFDAAVRRLPDLQRFKLSYDILDAAALRQRETSLGDVAGGIHWLDPKTVVNPGGLVKAYADLFTENGGIFVHGDAASLAPNENGWQVMTTGEGAIHARDVVVALGPQSGLIFRKFGYPIPLGIKRGHHLHFAMKDGSRLGHTVVDEEAGYVLAPMVQGVRLSTGIEFASPDAPANYIQLKKDEKIARQLVPQLGDAVETTPWLGLRPCLPDMRPVIGAAPRHKGLWFNFGHAHHGLTLGPATGRLLAEMLVGEETFVDPKPYSVERFL</sequence>
<comment type="caution">
    <text evidence="4">The sequence shown here is derived from an EMBL/GenBank/DDBJ whole genome shotgun (WGS) entry which is preliminary data.</text>
</comment>
<evidence type="ECO:0000313" key="6">
    <source>
        <dbReference type="Proteomes" id="UP000553980"/>
    </source>
</evidence>
<dbReference type="Proteomes" id="UP000553980">
    <property type="component" value="Unassembled WGS sequence"/>
</dbReference>
<dbReference type="InterPro" id="IPR036188">
    <property type="entry name" value="FAD/NAD-bd_sf"/>
</dbReference>
<dbReference type="PANTHER" id="PTHR13847">
    <property type="entry name" value="SARCOSINE DEHYDROGENASE-RELATED"/>
    <property type="match status" value="1"/>
</dbReference>
<dbReference type="SUPFAM" id="SSF51905">
    <property type="entry name" value="FAD/NAD(P)-binding domain"/>
    <property type="match status" value="1"/>
</dbReference>
<evidence type="ECO:0000256" key="1">
    <source>
        <dbReference type="ARBA" id="ARBA00023002"/>
    </source>
</evidence>
<reference evidence="4 5" key="1">
    <citation type="journal article" date="2011" name="Int. J. Syst. Evol. Microbiol.">
        <title>Ochrobactrum pecoris sp. nov., isolated from farm animals.</title>
        <authorList>
            <person name="Kampfer P."/>
            <person name="Huber B."/>
            <person name="Busse H.J."/>
            <person name="Scholz H.C."/>
            <person name="Tomaso H."/>
            <person name="Hotzel H."/>
            <person name="Melzer F."/>
        </authorList>
    </citation>
    <scope>NUCLEOTIDE SEQUENCE [LARGE SCALE GENOMIC DNA]</scope>
    <source>
        <strain evidence="4 5">08RB2639</strain>
    </source>
</reference>
<reference evidence="4" key="2">
    <citation type="submission" date="2019-06" db="EMBL/GenBank/DDBJ databases">
        <authorList>
            <person name="Hu M."/>
        </authorList>
    </citation>
    <scope>NUCLEOTIDE SEQUENCE</scope>
    <source>
        <strain evidence="4">08RB2639</strain>
    </source>
</reference>
<dbReference type="SUPFAM" id="SSF54373">
    <property type="entry name" value="FAD-linked reductases, C-terminal domain"/>
    <property type="match status" value="1"/>
</dbReference>
<dbReference type="Gene3D" id="3.30.9.10">
    <property type="entry name" value="D-Amino Acid Oxidase, subunit A, domain 2"/>
    <property type="match status" value="1"/>
</dbReference>
<dbReference type="AlphaFoldDB" id="A0A5C5CWG5"/>
<keyword evidence="1 3" id="KW-0560">Oxidoreductase</keyword>
<evidence type="ECO:0000313" key="3">
    <source>
        <dbReference type="EMBL" id="MBB4092053.1"/>
    </source>
</evidence>
<dbReference type="Proteomes" id="UP000313390">
    <property type="component" value="Unassembled WGS sequence"/>
</dbReference>
<dbReference type="InterPro" id="IPR006076">
    <property type="entry name" value="FAD-dep_OxRdtase"/>
</dbReference>
<evidence type="ECO:0000259" key="2">
    <source>
        <dbReference type="Pfam" id="PF01266"/>
    </source>
</evidence>
<proteinExistence type="predicted"/>
<evidence type="ECO:0000313" key="5">
    <source>
        <dbReference type="Proteomes" id="UP000313390"/>
    </source>
</evidence>
<dbReference type="EMBL" id="VEWK01000001">
    <property type="protein sequence ID" value="TNV15505.1"/>
    <property type="molecule type" value="Genomic_DNA"/>
</dbReference>
<protein>
    <submittedName>
        <fullName evidence="3">D-amino-acid dehydrogenase</fullName>
        <ecNumber evidence="3">1.4.99.-</ecNumber>
    </submittedName>
    <submittedName>
        <fullName evidence="4">FAD-binding oxidoreductase</fullName>
    </submittedName>
</protein>
<reference evidence="3 6" key="3">
    <citation type="submission" date="2020-08" db="EMBL/GenBank/DDBJ databases">
        <title>Genomic Encyclopedia of Type Strains, Phase IV (KMG-IV): sequencing the most valuable type-strain genomes for metagenomic binning, comparative biology and taxonomic classification.</title>
        <authorList>
            <person name="Goeker M."/>
        </authorList>
    </citation>
    <scope>NUCLEOTIDE SEQUENCE [LARGE SCALE GENOMIC DNA]</scope>
    <source>
        <strain evidence="3 6">DSM 23868</strain>
    </source>
</reference>
<dbReference type="EMBL" id="JACIEX010000001">
    <property type="protein sequence ID" value="MBB4092053.1"/>
    <property type="molecule type" value="Genomic_DNA"/>
</dbReference>
<feature type="domain" description="FAD dependent oxidoreductase" evidence="2">
    <location>
        <begin position="7"/>
        <end position="398"/>
    </location>
</feature>
<dbReference type="OrthoDB" id="9805337at2"/>
<dbReference type="PANTHER" id="PTHR13847:SF289">
    <property type="entry name" value="GLYCINE OXIDASE"/>
    <property type="match status" value="1"/>
</dbReference>
<dbReference type="GO" id="GO:0005737">
    <property type="term" value="C:cytoplasm"/>
    <property type="evidence" value="ECO:0007669"/>
    <property type="project" value="TreeGrafter"/>
</dbReference>
<dbReference type="Gene3D" id="3.50.50.60">
    <property type="entry name" value="FAD/NAD(P)-binding domain"/>
    <property type="match status" value="2"/>
</dbReference>
<dbReference type="RefSeq" id="WP_140019128.1">
    <property type="nucleotide sequence ID" value="NZ_JACIEX010000001.1"/>
</dbReference>
<name>A0A5C5CWG5_9HYPH</name>
<accession>A0A5C5CWG5</accession>
<gene>
    <name evidence="4" type="ORF">FIB18_01725</name>
    <name evidence="3" type="ORF">GGQ79_000526</name>
</gene>
<evidence type="ECO:0000313" key="4">
    <source>
        <dbReference type="EMBL" id="TNV15505.1"/>
    </source>
</evidence>